<dbReference type="RefSeq" id="WP_218322339.1">
    <property type="nucleotide sequence ID" value="NZ_JAEEGC010000118.1"/>
</dbReference>
<accession>A0A949WSK6</accession>
<dbReference type="Proteomes" id="UP000694308">
    <property type="component" value="Unassembled WGS sequence"/>
</dbReference>
<sequence length="51" mass="5971">MRRLNSNEKTERTQIKSLNPQNDVETDAQVYGDDSNISTQIVTNYYYNSKK</sequence>
<name>A0A949WSK6_9CLOT</name>
<proteinExistence type="predicted"/>
<feature type="region of interest" description="Disordered" evidence="1">
    <location>
        <begin position="1"/>
        <end position="34"/>
    </location>
</feature>
<evidence type="ECO:0000313" key="2">
    <source>
        <dbReference type="EMBL" id="MBV7275285.1"/>
    </source>
</evidence>
<feature type="compositionally biased region" description="Basic and acidic residues" evidence="1">
    <location>
        <begin position="1"/>
        <end position="14"/>
    </location>
</feature>
<gene>
    <name evidence="2" type="ORF">I6U48_20505</name>
</gene>
<organism evidence="2 3">
    <name type="scientific">Clostridium thailandense</name>
    <dbReference type="NCBI Taxonomy" id="2794346"/>
    <lineage>
        <taxon>Bacteria</taxon>
        <taxon>Bacillati</taxon>
        <taxon>Bacillota</taxon>
        <taxon>Clostridia</taxon>
        <taxon>Eubacteriales</taxon>
        <taxon>Clostridiaceae</taxon>
        <taxon>Clostridium</taxon>
    </lineage>
</organism>
<evidence type="ECO:0000256" key="1">
    <source>
        <dbReference type="SAM" id="MobiDB-lite"/>
    </source>
</evidence>
<keyword evidence="3" id="KW-1185">Reference proteome</keyword>
<dbReference type="AlphaFoldDB" id="A0A949WSK6"/>
<evidence type="ECO:0000313" key="3">
    <source>
        <dbReference type="Proteomes" id="UP000694308"/>
    </source>
</evidence>
<dbReference type="EMBL" id="JAEEGC010000118">
    <property type="protein sequence ID" value="MBV7275285.1"/>
    <property type="molecule type" value="Genomic_DNA"/>
</dbReference>
<reference evidence="2" key="1">
    <citation type="submission" date="2020-12" db="EMBL/GenBank/DDBJ databases">
        <title>Clostridium thailandense sp. nov., a novel acetogenic bacterium isolated from peat land soil in Thailand.</title>
        <authorList>
            <person name="Chaikitkaew S."/>
            <person name="Birkeland N.K."/>
        </authorList>
    </citation>
    <scope>NUCLEOTIDE SEQUENCE</scope>
    <source>
        <strain evidence="2">PL3</strain>
    </source>
</reference>
<protein>
    <submittedName>
        <fullName evidence="2">Uncharacterized protein</fullName>
    </submittedName>
</protein>
<comment type="caution">
    <text evidence="2">The sequence shown here is derived from an EMBL/GenBank/DDBJ whole genome shotgun (WGS) entry which is preliminary data.</text>
</comment>